<dbReference type="EMBL" id="OUNC01000078">
    <property type="protein sequence ID" value="SPP30666.1"/>
    <property type="molecule type" value="Genomic_DNA"/>
</dbReference>
<dbReference type="GO" id="GO:0043200">
    <property type="term" value="P:response to amino acid"/>
    <property type="evidence" value="ECO:0007669"/>
    <property type="project" value="TreeGrafter"/>
</dbReference>
<keyword evidence="2" id="KW-0238">DNA-binding</keyword>
<evidence type="ECO:0000313" key="5">
    <source>
        <dbReference type="EMBL" id="SPP30666.1"/>
    </source>
</evidence>
<keyword evidence="3" id="KW-0804">Transcription</keyword>
<dbReference type="GO" id="GO:0043565">
    <property type="term" value="F:sequence-specific DNA binding"/>
    <property type="evidence" value="ECO:0007669"/>
    <property type="project" value="InterPro"/>
</dbReference>
<evidence type="ECO:0000256" key="3">
    <source>
        <dbReference type="ARBA" id="ARBA00023163"/>
    </source>
</evidence>
<dbReference type="InterPro" id="IPR019887">
    <property type="entry name" value="Tscrpt_reg_AsnC/Lrp_C"/>
</dbReference>
<evidence type="ECO:0000259" key="4">
    <source>
        <dbReference type="PROSITE" id="PS50956"/>
    </source>
</evidence>
<accession>A0A2X0PY00</accession>
<reference evidence="6" key="1">
    <citation type="submission" date="2018-04" db="EMBL/GenBank/DDBJ databases">
        <authorList>
            <person name="Illikoud N."/>
        </authorList>
    </citation>
    <scope>NUCLEOTIDE SEQUENCE [LARGE SCALE GENOMIC DNA]</scope>
</reference>
<dbReference type="Proteomes" id="UP000270190">
    <property type="component" value="Unassembled WGS sequence"/>
</dbReference>
<dbReference type="PANTHER" id="PTHR30154:SF53">
    <property type="entry name" value="HTH-TYPE TRANSCRIPTIONAL REGULATOR LRPC"/>
    <property type="match status" value="1"/>
</dbReference>
<evidence type="ECO:0000256" key="2">
    <source>
        <dbReference type="ARBA" id="ARBA00023125"/>
    </source>
</evidence>
<evidence type="ECO:0000256" key="1">
    <source>
        <dbReference type="ARBA" id="ARBA00023015"/>
    </source>
</evidence>
<dbReference type="Pfam" id="PF13412">
    <property type="entry name" value="HTH_24"/>
    <property type="match status" value="1"/>
</dbReference>
<dbReference type="InterPro" id="IPR000485">
    <property type="entry name" value="AsnC-type_HTH_dom"/>
</dbReference>
<dbReference type="SUPFAM" id="SSF54909">
    <property type="entry name" value="Dimeric alpha+beta barrel"/>
    <property type="match status" value="1"/>
</dbReference>
<dbReference type="InterPro" id="IPR019888">
    <property type="entry name" value="Tscrpt_reg_AsnC-like"/>
</dbReference>
<protein>
    <submittedName>
        <fullName evidence="5">Putative transcriptional regulator, AsnC/Lrp family</fullName>
    </submittedName>
</protein>
<dbReference type="AlphaFoldDB" id="A0A2X0PY00"/>
<name>A0A2X0PY00_BROTH</name>
<keyword evidence="1" id="KW-0805">Transcription regulation</keyword>
<dbReference type="Gene3D" id="3.30.70.920">
    <property type="match status" value="1"/>
</dbReference>
<dbReference type="InterPro" id="IPR036390">
    <property type="entry name" value="WH_DNA-bd_sf"/>
</dbReference>
<sequence>MAMDDLDKKALSELMAHGRITWAELASRMDLSSPAAADRVRRLEDKGIIKGYHAEIDPEKVGYGLTAFIFITLERPEHTAEFLHLIKEIPEIQECHHITGEDNYLVKVRCHGTRDLDRIITTELRGMHGVVKTKTVIVLDTQKETTTVPLKSNDE</sequence>
<dbReference type="Gene3D" id="1.10.10.10">
    <property type="entry name" value="Winged helix-like DNA-binding domain superfamily/Winged helix DNA-binding domain"/>
    <property type="match status" value="1"/>
</dbReference>
<feature type="domain" description="HTH asnC-type" evidence="4">
    <location>
        <begin position="3"/>
        <end position="64"/>
    </location>
</feature>
<gene>
    <name evidence="5" type="ORF">BTBSAS_80006</name>
</gene>
<dbReference type="CDD" id="cd00090">
    <property type="entry name" value="HTH_ARSR"/>
    <property type="match status" value="1"/>
</dbReference>
<dbReference type="PRINTS" id="PR00033">
    <property type="entry name" value="HTHASNC"/>
</dbReference>
<dbReference type="InterPro" id="IPR036388">
    <property type="entry name" value="WH-like_DNA-bd_sf"/>
</dbReference>
<proteinExistence type="predicted"/>
<organism evidence="5 6">
    <name type="scientific">Brochothrix thermosphacta</name>
    <name type="common">Microbacterium thermosphactum</name>
    <dbReference type="NCBI Taxonomy" id="2756"/>
    <lineage>
        <taxon>Bacteria</taxon>
        <taxon>Bacillati</taxon>
        <taxon>Bacillota</taxon>
        <taxon>Bacilli</taxon>
        <taxon>Bacillales</taxon>
        <taxon>Listeriaceae</taxon>
        <taxon>Brochothrix</taxon>
    </lineage>
</organism>
<evidence type="ECO:0000313" key="6">
    <source>
        <dbReference type="Proteomes" id="UP000270190"/>
    </source>
</evidence>
<dbReference type="PROSITE" id="PS50956">
    <property type="entry name" value="HTH_ASNC_2"/>
    <property type="match status" value="1"/>
</dbReference>
<dbReference type="Pfam" id="PF01037">
    <property type="entry name" value="AsnC_trans_reg"/>
    <property type="match status" value="1"/>
</dbReference>
<dbReference type="PANTHER" id="PTHR30154">
    <property type="entry name" value="LEUCINE-RESPONSIVE REGULATORY PROTEIN"/>
    <property type="match status" value="1"/>
</dbReference>
<dbReference type="SMART" id="SM00344">
    <property type="entry name" value="HTH_ASNC"/>
    <property type="match status" value="1"/>
</dbReference>
<dbReference type="InterPro" id="IPR011991">
    <property type="entry name" value="ArsR-like_HTH"/>
</dbReference>
<dbReference type="InterPro" id="IPR011008">
    <property type="entry name" value="Dimeric_a/b-barrel"/>
</dbReference>
<dbReference type="GO" id="GO:0005829">
    <property type="term" value="C:cytosol"/>
    <property type="evidence" value="ECO:0007669"/>
    <property type="project" value="TreeGrafter"/>
</dbReference>
<dbReference type="SUPFAM" id="SSF46785">
    <property type="entry name" value="Winged helix' DNA-binding domain"/>
    <property type="match status" value="1"/>
</dbReference>